<dbReference type="InterPro" id="IPR000159">
    <property type="entry name" value="RA_dom"/>
</dbReference>
<dbReference type="Gene3D" id="2.30.30.40">
    <property type="entry name" value="SH3 Domains"/>
    <property type="match status" value="1"/>
</dbReference>
<feature type="compositionally biased region" description="Polar residues" evidence="3">
    <location>
        <begin position="1091"/>
        <end position="1115"/>
    </location>
</feature>
<feature type="domain" description="SH3" evidence="4">
    <location>
        <begin position="76"/>
        <end position="137"/>
    </location>
</feature>
<dbReference type="InterPro" id="IPR053039">
    <property type="entry name" value="Polarity_Bud-Selection_Reg"/>
</dbReference>
<evidence type="ECO:0000256" key="1">
    <source>
        <dbReference type="ARBA" id="ARBA00022443"/>
    </source>
</evidence>
<evidence type="ECO:0000313" key="6">
    <source>
        <dbReference type="EMBL" id="KIY66193.1"/>
    </source>
</evidence>
<feature type="compositionally biased region" description="Basic and acidic residues" evidence="3">
    <location>
        <begin position="351"/>
        <end position="361"/>
    </location>
</feature>
<organism evidence="6 7">
    <name type="scientific">Cylindrobasidium torrendii FP15055 ss-10</name>
    <dbReference type="NCBI Taxonomy" id="1314674"/>
    <lineage>
        <taxon>Eukaryota</taxon>
        <taxon>Fungi</taxon>
        <taxon>Dikarya</taxon>
        <taxon>Basidiomycota</taxon>
        <taxon>Agaricomycotina</taxon>
        <taxon>Agaricomycetes</taxon>
        <taxon>Agaricomycetidae</taxon>
        <taxon>Agaricales</taxon>
        <taxon>Marasmiineae</taxon>
        <taxon>Physalacriaceae</taxon>
        <taxon>Cylindrobasidium</taxon>
    </lineage>
</organism>
<evidence type="ECO:0000259" key="4">
    <source>
        <dbReference type="PROSITE" id="PS50002"/>
    </source>
</evidence>
<feature type="compositionally biased region" description="Polar residues" evidence="3">
    <location>
        <begin position="309"/>
        <end position="318"/>
    </location>
</feature>
<dbReference type="SUPFAM" id="SSF50044">
    <property type="entry name" value="SH3-domain"/>
    <property type="match status" value="1"/>
</dbReference>
<dbReference type="GO" id="GO:0030950">
    <property type="term" value="P:establishment or maintenance of actin cytoskeleton polarity"/>
    <property type="evidence" value="ECO:0007669"/>
    <property type="project" value="TreeGrafter"/>
</dbReference>
<dbReference type="SUPFAM" id="SSF54236">
    <property type="entry name" value="Ubiquitin-like"/>
    <property type="match status" value="1"/>
</dbReference>
<dbReference type="Proteomes" id="UP000054007">
    <property type="component" value="Unassembled WGS sequence"/>
</dbReference>
<feature type="region of interest" description="Disordered" evidence="3">
    <location>
        <begin position="1175"/>
        <end position="1209"/>
    </location>
</feature>
<dbReference type="PANTHER" id="PTHR47775">
    <property type="entry name" value="BUD SITE SELECTION PROTEIN 14"/>
    <property type="match status" value="1"/>
</dbReference>
<dbReference type="GO" id="GO:0008104">
    <property type="term" value="P:intracellular protein localization"/>
    <property type="evidence" value="ECO:0007669"/>
    <property type="project" value="TreeGrafter"/>
</dbReference>
<sequence>MSIDAHRPARADTYDLRNQIQTDGHDQILAHAEATGSYMDDEDERGVFEDEDEDEMHQELDDDDMSSDLSIPNESIDFDLVYAFHSFAATVEGQANVIKGDSLFLMDDSNSYWWLVRVLKTQEVGYIPAENIETPFERLARLNKHRNVDLAKPTELDEPQREISSRAMARLGIPQDEHHRADSPRRRKRPDASTTVVNPLISYQPYPPAVWAEEDFEEDDPDVWECTPYQRLDPNLMDDGISTDSGEHDANMEADDGMDWDDSAVEELRVQQAEQARRAAMLTAAQPASQVQQPRPRDELSSVPPASDATHTPDTSITVPRVAPREVSTPLEQRPVPAGVAPADVAMQQYRQEEERKRMREEEEEAARKRARAPEAATGPHVRPAQPTPTGGKLRKAPSESDDDGKGKKRGMLSSLFGRRKDKSKDAKSSGGSVDLSDSRTSSESSRSGGTIRPSADESPTATMGFQTPTDKGRLAIETKVSSSPAVLSSSPPQVSQLRQRDQQQQALYQQYLNRSPSSEAQPSYGLQSASTVQQDRGVHRSSSSVSSAQSTPAATPRPRPGSLVMSSSNSTSVPDLNVIRVFAGSGIQTDATFKTVLLNASTMSSDLVKQAMQRFRLPAGEDAADYYLTVKELEGSSARLRDDEKPLVVFETLVEAAMELPKLKRSSMGSISSISSNLSMLPAIKKLPMNDFTDDSAVKFYLNRHGAEQDEDDGIDPDETLIAADTSTDLDPSSPRGRPQYLTVSTAGTAVPAERFSSPSFRFALQLVIYPTDLPDDMAFDTHTEAIIFKNTLKDRQHTSLSSGLSMDYRRKVFVFPKNITVAEVIEHGLERFGILEGVVDGGDEVEDKGMKRQSSARVRYGLTVQVDGHDRELRPMGKVIESYPHPPSNKGGDRKMSQEMKRRSVDSTMLLGSIEDVDEDAPVFVLRRAVSYRNSSSRHRNSAPLDDLALRNLHRSSISSQSPESPASAPSQRTHRDIIEAQRQAKRENQRAILSSQANHVRGLDVLLPGNTLLRSSRNDTQSDRMRYSYVDTDGETYDISDIVEEEWKAGQDQSRNDLLESVVDGANRDGGVGLHRVLSKIRRGGNVGSESRASNRTPTPSFRSMSPASQYSIDDRVRATTPSSVNTATTRFATPHSFPSSRPGTVTPKMGYGRRQDSIQSVMSDSSGYMTANTPTPHVHSPTESVSSASMHRSTPTPTRATSAQSKAGLFLPKDDFGVASMLAIIERRAAKGQMPAQVTPRLDPVDEMLFGRAIDIHRLHPKVRDIYASSFKELDDLDRYLDEMLTRHGTTSLE</sequence>
<name>A0A0D7B6M9_9AGAR</name>
<feature type="region of interest" description="Disordered" evidence="3">
    <location>
        <begin position="224"/>
        <end position="258"/>
    </location>
</feature>
<dbReference type="GO" id="GO:0015630">
    <property type="term" value="C:microtubule cytoskeleton"/>
    <property type="evidence" value="ECO:0007669"/>
    <property type="project" value="TreeGrafter"/>
</dbReference>
<dbReference type="Gene3D" id="3.10.20.90">
    <property type="entry name" value="Phosphatidylinositol 3-kinase Catalytic Subunit, Chain A, domain 1"/>
    <property type="match status" value="1"/>
</dbReference>
<dbReference type="InterPro" id="IPR001452">
    <property type="entry name" value="SH3_domain"/>
</dbReference>
<feature type="region of interest" description="Disordered" evidence="3">
    <location>
        <begin position="1086"/>
        <end position="1155"/>
    </location>
</feature>
<evidence type="ECO:0000256" key="3">
    <source>
        <dbReference type="SAM" id="MobiDB-lite"/>
    </source>
</evidence>
<feature type="compositionally biased region" description="Low complexity" evidence="3">
    <location>
        <begin position="335"/>
        <end position="346"/>
    </location>
</feature>
<dbReference type="GO" id="GO:0051286">
    <property type="term" value="C:cell tip"/>
    <property type="evidence" value="ECO:0007669"/>
    <property type="project" value="TreeGrafter"/>
</dbReference>
<feature type="compositionally biased region" description="Polar residues" evidence="3">
    <location>
        <begin position="514"/>
        <end position="535"/>
    </location>
</feature>
<dbReference type="Pfam" id="PF00018">
    <property type="entry name" value="SH3_1"/>
    <property type="match status" value="1"/>
</dbReference>
<gene>
    <name evidence="6" type="ORF">CYLTODRAFT_399105</name>
</gene>
<dbReference type="STRING" id="1314674.A0A0D7B6M9"/>
<keyword evidence="7" id="KW-1185">Reference proteome</keyword>
<dbReference type="EMBL" id="KN880562">
    <property type="protein sequence ID" value="KIY66193.1"/>
    <property type="molecule type" value="Genomic_DNA"/>
</dbReference>
<dbReference type="PROSITE" id="PS50002">
    <property type="entry name" value="SH3"/>
    <property type="match status" value="1"/>
</dbReference>
<evidence type="ECO:0000313" key="7">
    <source>
        <dbReference type="Proteomes" id="UP000054007"/>
    </source>
</evidence>
<protein>
    <recommendedName>
        <fullName evidence="8">SH3 domain-containing protein</fullName>
    </recommendedName>
</protein>
<accession>A0A0D7B6M9</accession>
<feature type="region of interest" description="Disordered" evidence="3">
    <location>
        <begin position="276"/>
        <end position="571"/>
    </location>
</feature>
<evidence type="ECO:0008006" key="8">
    <source>
        <dbReference type="Google" id="ProtNLM"/>
    </source>
</evidence>
<feature type="compositionally biased region" description="Polar residues" evidence="3">
    <location>
        <begin position="1123"/>
        <end position="1147"/>
    </location>
</feature>
<dbReference type="OrthoDB" id="196165at2759"/>
<feature type="compositionally biased region" description="Low complexity" evidence="3">
    <location>
        <begin position="541"/>
        <end position="571"/>
    </location>
</feature>
<reference evidence="6 7" key="1">
    <citation type="journal article" date="2015" name="Fungal Genet. Biol.">
        <title>Evolution of novel wood decay mechanisms in Agaricales revealed by the genome sequences of Fistulina hepatica and Cylindrobasidium torrendii.</title>
        <authorList>
            <person name="Floudas D."/>
            <person name="Held B.W."/>
            <person name="Riley R."/>
            <person name="Nagy L.G."/>
            <person name="Koehler G."/>
            <person name="Ransdell A.S."/>
            <person name="Younus H."/>
            <person name="Chow J."/>
            <person name="Chiniquy J."/>
            <person name="Lipzen A."/>
            <person name="Tritt A."/>
            <person name="Sun H."/>
            <person name="Haridas S."/>
            <person name="LaButti K."/>
            <person name="Ohm R.A."/>
            <person name="Kues U."/>
            <person name="Blanchette R.A."/>
            <person name="Grigoriev I.V."/>
            <person name="Minto R.E."/>
            <person name="Hibbett D.S."/>
        </authorList>
    </citation>
    <scope>NUCLEOTIDE SEQUENCE [LARGE SCALE GENOMIC DNA]</scope>
    <source>
        <strain evidence="6 7">FP15055 ss-10</strain>
    </source>
</reference>
<evidence type="ECO:0000259" key="5">
    <source>
        <dbReference type="PROSITE" id="PS50200"/>
    </source>
</evidence>
<feature type="compositionally biased region" description="Basic and acidic residues" evidence="3">
    <location>
        <begin position="893"/>
        <end position="906"/>
    </location>
</feature>
<dbReference type="GO" id="GO:0007165">
    <property type="term" value="P:signal transduction"/>
    <property type="evidence" value="ECO:0007669"/>
    <property type="project" value="InterPro"/>
</dbReference>
<dbReference type="PROSITE" id="PS50200">
    <property type="entry name" value="RA"/>
    <property type="match status" value="1"/>
</dbReference>
<feature type="domain" description="Ras-associating" evidence="5">
    <location>
        <begin position="576"/>
        <end position="667"/>
    </location>
</feature>
<feature type="compositionally biased region" description="Low complexity" evidence="3">
    <location>
        <begin position="481"/>
        <end position="513"/>
    </location>
</feature>
<feature type="compositionally biased region" description="Low complexity" evidence="3">
    <location>
        <begin position="429"/>
        <end position="451"/>
    </location>
</feature>
<feature type="region of interest" description="Disordered" evidence="3">
    <location>
        <begin position="167"/>
        <end position="195"/>
    </location>
</feature>
<dbReference type="PANTHER" id="PTHR47775:SF1">
    <property type="entry name" value="BUD SITE SELECTION PROTEIN 14"/>
    <property type="match status" value="1"/>
</dbReference>
<feature type="compositionally biased region" description="Polar residues" evidence="3">
    <location>
        <begin position="458"/>
        <end position="470"/>
    </location>
</feature>
<dbReference type="SMART" id="SM00326">
    <property type="entry name" value="SH3"/>
    <property type="match status" value="1"/>
</dbReference>
<keyword evidence="1 2" id="KW-0728">SH3 domain</keyword>
<feature type="region of interest" description="Disordered" evidence="3">
    <location>
        <begin position="881"/>
        <end position="906"/>
    </location>
</feature>
<proteinExistence type="predicted"/>
<feature type="compositionally biased region" description="Basic and acidic residues" evidence="3">
    <location>
        <begin position="175"/>
        <end position="184"/>
    </location>
</feature>
<dbReference type="Pfam" id="PF00788">
    <property type="entry name" value="RA"/>
    <property type="match status" value="1"/>
</dbReference>
<evidence type="ECO:0000256" key="2">
    <source>
        <dbReference type="PROSITE-ProRule" id="PRU00192"/>
    </source>
</evidence>
<dbReference type="InterPro" id="IPR036028">
    <property type="entry name" value="SH3-like_dom_sf"/>
</dbReference>
<dbReference type="InterPro" id="IPR029071">
    <property type="entry name" value="Ubiquitin-like_domsf"/>
</dbReference>